<accession>A0A1J5RCB0</accession>
<protein>
    <submittedName>
        <fullName evidence="7">Flagellar L-ring protein</fullName>
    </submittedName>
</protein>
<evidence type="ECO:0000256" key="4">
    <source>
        <dbReference type="ARBA" id="ARBA00023136"/>
    </source>
</evidence>
<organism evidence="7">
    <name type="scientific">mine drainage metagenome</name>
    <dbReference type="NCBI Taxonomy" id="410659"/>
    <lineage>
        <taxon>unclassified sequences</taxon>
        <taxon>metagenomes</taxon>
        <taxon>ecological metagenomes</taxon>
    </lineage>
</organism>
<reference evidence="7" key="1">
    <citation type="submission" date="2016-10" db="EMBL/GenBank/DDBJ databases">
        <title>Sequence of Gallionella enrichment culture.</title>
        <authorList>
            <person name="Poehlein A."/>
            <person name="Muehling M."/>
            <person name="Daniel R."/>
        </authorList>
    </citation>
    <scope>NUCLEOTIDE SEQUENCE</scope>
</reference>
<keyword evidence="3" id="KW-0732">Signal</keyword>
<evidence type="ECO:0000256" key="2">
    <source>
        <dbReference type="ARBA" id="ARBA00004442"/>
    </source>
</evidence>
<dbReference type="GO" id="GO:0009279">
    <property type="term" value="C:cell outer membrane"/>
    <property type="evidence" value="ECO:0007669"/>
    <property type="project" value="UniProtKB-SubCell"/>
</dbReference>
<dbReference type="EMBL" id="MLJW01000201">
    <property type="protein sequence ID" value="OIQ93728.1"/>
    <property type="molecule type" value="Genomic_DNA"/>
</dbReference>
<dbReference type="GO" id="GO:0009427">
    <property type="term" value="C:bacterial-type flagellum basal body, distal rod, L ring"/>
    <property type="evidence" value="ECO:0007669"/>
    <property type="project" value="InterPro"/>
</dbReference>
<evidence type="ECO:0000256" key="6">
    <source>
        <dbReference type="ARBA" id="ARBA00023237"/>
    </source>
</evidence>
<dbReference type="HAMAP" id="MF_00415">
    <property type="entry name" value="FlgH"/>
    <property type="match status" value="1"/>
</dbReference>
<dbReference type="PROSITE" id="PS51257">
    <property type="entry name" value="PROKAR_LIPOPROTEIN"/>
    <property type="match status" value="1"/>
</dbReference>
<keyword evidence="5" id="KW-0975">Bacterial flagellum</keyword>
<comment type="caution">
    <text evidence="7">The sequence shown here is derived from an EMBL/GenBank/DDBJ whole genome shotgun (WGS) entry which is preliminary data.</text>
</comment>
<keyword evidence="4" id="KW-0472">Membrane</keyword>
<proteinExistence type="inferred from homology"/>
<keyword evidence="7" id="KW-0969">Cilium</keyword>
<evidence type="ECO:0000313" key="7">
    <source>
        <dbReference type="EMBL" id="OIQ93728.1"/>
    </source>
</evidence>
<dbReference type="GO" id="GO:0003774">
    <property type="term" value="F:cytoskeletal motor activity"/>
    <property type="evidence" value="ECO:0007669"/>
    <property type="project" value="InterPro"/>
</dbReference>
<dbReference type="AlphaFoldDB" id="A0A1J5RCB0"/>
<name>A0A1J5RCB0_9ZZZZ</name>
<evidence type="ECO:0000256" key="1">
    <source>
        <dbReference type="ARBA" id="ARBA00004365"/>
    </source>
</evidence>
<dbReference type="PANTHER" id="PTHR34933">
    <property type="entry name" value="FLAGELLAR L-RING PROTEIN"/>
    <property type="match status" value="1"/>
</dbReference>
<dbReference type="PANTHER" id="PTHR34933:SF1">
    <property type="entry name" value="FLAGELLAR L-RING PROTEIN"/>
    <property type="match status" value="1"/>
</dbReference>
<evidence type="ECO:0000256" key="5">
    <source>
        <dbReference type="ARBA" id="ARBA00023143"/>
    </source>
</evidence>
<dbReference type="InterPro" id="IPR000527">
    <property type="entry name" value="Flag_Lring"/>
</dbReference>
<evidence type="ECO:0000256" key="3">
    <source>
        <dbReference type="ARBA" id="ARBA00022729"/>
    </source>
</evidence>
<keyword evidence="6" id="KW-0998">Cell outer membrane</keyword>
<dbReference type="PRINTS" id="PR01008">
    <property type="entry name" value="FLGLRINGFLGH"/>
</dbReference>
<dbReference type="GO" id="GO:0071973">
    <property type="term" value="P:bacterial-type flagellum-dependent cell motility"/>
    <property type="evidence" value="ECO:0007669"/>
    <property type="project" value="InterPro"/>
</dbReference>
<keyword evidence="7" id="KW-0282">Flagellum</keyword>
<dbReference type="NCBIfam" id="NF001305">
    <property type="entry name" value="PRK00249.1-5"/>
    <property type="match status" value="1"/>
</dbReference>
<gene>
    <name evidence="7" type="primary">flgH_6</name>
    <name evidence="7" type="ORF">GALL_243190</name>
</gene>
<sequence>MFPIRSRSLPTLAMRSALLASAALTLTACNTLERLSEVGEPPKVSGISDPTQAPGYKPISMPMPAPVVPTAGANSLWRPGARGFFKDARATEVGDILTVSISINDSSNMINQTQLTTAASDVANPSFSLLGLENSVGKVFAGAATAGLWNVGDTGGLTGNATSIRSEAVTVNLAATIVQKLPNGNLVISGKQELRVNSELREVSIEGIIRPQDISSSNVISSSNIAEARIIYGGRGTLSDIQQPRYGEQLLNILAPF</sequence>
<dbReference type="Pfam" id="PF02107">
    <property type="entry name" value="FlgH"/>
    <property type="match status" value="1"/>
</dbReference>
<keyword evidence="7" id="KW-0966">Cell projection</keyword>
<comment type="subcellular location">
    <subcellularLocation>
        <location evidence="1">Bacterial flagellum</location>
    </subcellularLocation>
    <subcellularLocation>
        <location evidence="2">Cell outer membrane</location>
    </subcellularLocation>
</comment>